<evidence type="ECO:0000313" key="3">
    <source>
        <dbReference type="EMBL" id="CAB4546883.1"/>
    </source>
</evidence>
<dbReference type="InterPro" id="IPR052908">
    <property type="entry name" value="AP-4-A_phosphorylase"/>
</dbReference>
<dbReference type="SUPFAM" id="SSF54197">
    <property type="entry name" value="HIT-like"/>
    <property type="match status" value="1"/>
</dbReference>
<dbReference type="EMBL" id="CAEZSP010000045">
    <property type="protein sequence ID" value="CAB4546883.1"/>
    <property type="molecule type" value="Genomic_DNA"/>
</dbReference>
<dbReference type="Gene3D" id="3.30.428.10">
    <property type="entry name" value="HIT-like"/>
    <property type="match status" value="1"/>
</dbReference>
<evidence type="ECO:0000256" key="1">
    <source>
        <dbReference type="ARBA" id="ARBA00022741"/>
    </source>
</evidence>
<dbReference type="PANTHER" id="PTHR42997">
    <property type="entry name" value="HIT FAMILY HYDROLASE"/>
    <property type="match status" value="1"/>
</dbReference>
<protein>
    <submittedName>
        <fullName evidence="3">Unannotated protein</fullName>
    </submittedName>
</protein>
<dbReference type="PANTHER" id="PTHR42997:SF1">
    <property type="entry name" value="AP-4-A PHOSPHORYLASE"/>
    <property type="match status" value="1"/>
</dbReference>
<dbReference type="CDD" id="cd01275">
    <property type="entry name" value="FHIT"/>
    <property type="match status" value="1"/>
</dbReference>
<dbReference type="AlphaFoldDB" id="A0A6J6C8V5"/>
<organism evidence="3">
    <name type="scientific">freshwater metagenome</name>
    <dbReference type="NCBI Taxonomy" id="449393"/>
    <lineage>
        <taxon>unclassified sequences</taxon>
        <taxon>metagenomes</taxon>
        <taxon>ecological metagenomes</taxon>
    </lineage>
</organism>
<proteinExistence type="predicted"/>
<sequence>MSNHEITGGAGMPDSWQRLWAPHRLDYLRGENRPLDKNDVECPFCRIPSLTDEEGLIVHRGKSAYVVMNLYPYNPGHILICAFRHVADLTDLSDEERHEITDLSSHAMKTIRKVSAPEGFNLGMNQGAISGAGVAAHIHQHIVPRWSGDVNFMPIIGKTKVMPQLLTTTRDELAAAW</sequence>
<feature type="domain" description="HIT" evidence="2">
    <location>
        <begin position="43"/>
        <end position="152"/>
    </location>
</feature>
<dbReference type="InterPro" id="IPR036265">
    <property type="entry name" value="HIT-like_sf"/>
</dbReference>
<dbReference type="InterPro" id="IPR011146">
    <property type="entry name" value="HIT-like"/>
</dbReference>
<evidence type="ECO:0000313" key="4">
    <source>
        <dbReference type="EMBL" id="CAB4616099.1"/>
    </source>
</evidence>
<dbReference type="GO" id="GO:0000166">
    <property type="term" value="F:nucleotide binding"/>
    <property type="evidence" value="ECO:0007669"/>
    <property type="project" value="UniProtKB-KW"/>
</dbReference>
<name>A0A6J6C8V5_9ZZZZ</name>
<evidence type="ECO:0000259" key="2">
    <source>
        <dbReference type="PROSITE" id="PS51084"/>
    </source>
</evidence>
<reference evidence="3" key="1">
    <citation type="submission" date="2020-05" db="EMBL/GenBank/DDBJ databases">
        <authorList>
            <person name="Chiriac C."/>
            <person name="Salcher M."/>
            <person name="Ghai R."/>
            <person name="Kavagutti S V."/>
        </authorList>
    </citation>
    <scope>NUCLEOTIDE SEQUENCE</scope>
</reference>
<dbReference type="PROSITE" id="PS51084">
    <property type="entry name" value="HIT_2"/>
    <property type="match status" value="1"/>
</dbReference>
<dbReference type="EMBL" id="CAEZVG010000001">
    <property type="protein sequence ID" value="CAB4616099.1"/>
    <property type="molecule type" value="Genomic_DNA"/>
</dbReference>
<dbReference type="Pfam" id="PF01230">
    <property type="entry name" value="HIT"/>
    <property type="match status" value="1"/>
</dbReference>
<dbReference type="GO" id="GO:0003824">
    <property type="term" value="F:catalytic activity"/>
    <property type="evidence" value="ECO:0007669"/>
    <property type="project" value="InterPro"/>
</dbReference>
<accession>A0A6J6C8V5</accession>
<dbReference type="InterPro" id="IPR039383">
    <property type="entry name" value="FHIT"/>
</dbReference>
<keyword evidence="1" id="KW-0547">Nucleotide-binding</keyword>
<gene>
    <name evidence="3" type="ORF">UFOPK1440_00852</name>
    <name evidence="4" type="ORF">UFOPK1946_00069</name>
</gene>